<accession>A0A2P2QQG5</accession>
<keyword evidence="2" id="KW-1133">Transmembrane helix</keyword>
<evidence type="ECO:0000313" key="3">
    <source>
        <dbReference type="EMBL" id="MBX69220.1"/>
    </source>
</evidence>
<proteinExistence type="predicted"/>
<keyword evidence="2" id="KW-0812">Transmembrane</keyword>
<protein>
    <submittedName>
        <fullName evidence="3">Uncharacterized protein</fullName>
    </submittedName>
</protein>
<keyword evidence="2" id="KW-0472">Membrane</keyword>
<feature type="region of interest" description="Disordered" evidence="1">
    <location>
        <begin position="64"/>
        <end position="98"/>
    </location>
</feature>
<sequence>MSTSLRVKRHIQRFLKTRQHTQVLVLLLLLRSFYLYLLSHPQPFLVFLTKCHNLADKGFHKDYQHNQQTPLEEVRPRQAAAESDVLPSTSPSIARQIQ</sequence>
<evidence type="ECO:0000256" key="2">
    <source>
        <dbReference type="SAM" id="Phobius"/>
    </source>
</evidence>
<feature type="transmembrane region" description="Helical" evidence="2">
    <location>
        <begin position="21"/>
        <end position="39"/>
    </location>
</feature>
<reference evidence="3" key="1">
    <citation type="submission" date="2018-02" db="EMBL/GenBank/DDBJ databases">
        <title>Rhizophora mucronata_Transcriptome.</title>
        <authorList>
            <person name="Meera S.P."/>
            <person name="Sreeshan A."/>
            <person name="Augustine A."/>
        </authorList>
    </citation>
    <scope>NUCLEOTIDE SEQUENCE</scope>
    <source>
        <tissue evidence="3">Leaf</tissue>
    </source>
</reference>
<organism evidence="3">
    <name type="scientific">Rhizophora mucronata</name>
    <name type="common">Asiatic mangrove</name>
    <dbReference type="NCBI Taxonomy" id="61149"/>
    <lineage>
        <taxon>Eukaryota</taxon>
        <taxon>Viridiplantae</taxon>
        <taxon>Streptophyta</taxon>
        <taxon>Embryophyta</taxon>
        <taxon>Tracheophyta</taxon>
        <taxon>Spermatophyta</taxon>
        <taxon>Magnoliopsida</taxon>
        <taxon>eudicotyledons</taxon>
        <taxon>Gunneridae</taxon>
        <taxon>Pentapetalae</taxon>
        <taxon>rosids</taxon>
        <taxon>fabids</taxon>
        <taxon>Malpighiales</taxon>
        <taxon>Rhizophoraceae</taxon>
        <taxon>Rhizophora</taxon>
    </lineage>
</organism>
<name>A0A2P2QQG5_RHIMU</name>
<dbReference type="AlphaFoldDB" id="A0A2P2QQG5"/>
<evidence type="ECO:0000256" key="1">
    <source>
        <dbReference type="SAM" id="MobiDB-lite"/>
    </source>
</evidence>
<dbReference type="EMBL" id="GGEC01088736">
    <property type="protein sequence ID" value="MBX69220.1"/>
    <property type="molecule type" value="Transcribed_RNA"/>
</dbReference>
<feature type="compositionally biased region" description="Polar residues" evidence="1">
    <location>
        <begin position="86"/>
        <end position="98"/>
    </location>
</feature>